<dbReference type="EMBL" id="AMQM01001256">
    <property type="status" value="NOT_ANNOTATED_CDS"/>
    <property type="molecule type" value="Genomic_DNA"/>
</dbReference>
<dbReference type="Proteomes" id="UP000015101">
    <property type="component" value="Unassembled WGS sequence"/>
</dbReference>
<gene>
    <name evidence="3" type="primary">20199878</name>
    <name evidence="2" type="ORF">HELRODRAFT_162984</name>
</gene>
<feature type="domain" description="SAP" evidence="1">
    <location>
        <begin position="7"/>
        <end position="38"/>
    </location>
</feature>
<dbReference type="PANTHER" id="PTHR45823:SF1">
    <property type="entry name" value="T-SNARE COILED-COIL HOMOLOGY DOMAIN-CONTAINING PROTEIN"/>
    <property type="match status" value="1"/>
</dbReference>
<dbReference type="RefSeq" id="XP_009023275.1">
    <property type="nucleotide sequence ID" value="XM_009025027.1"/>
</dbReference>
<dbReference type="EMBL" id="KB097143">
    <property type="protein sequence ID" value="ESN99436.1"/>
    <property type="molecule type" value="Genomic_DNA"/>
</dbReference>
<reference evidence="4" key="1">
    <citation type="submission" date="2012-12" db="EMBL/GenBank/DDBJ databases">
        <authorList>
            <person name="Hellsten U."/>
            <person name="Grimwood J."/>
            <person name="Chapman J.A."/>
            <person name="Shapiro H."/>
            <person name="Aerts A."/>
            <person name="Otillar R.P."/>
            <person name="Terry A.Y."/>
            <person name="Boore J.L."/>
            <person name="Simakov O."/>
            <person name="Marletaz F."/>
            <person name="Cho S.-J."/>
            <person name="Edsinger-Gonzales E."/>
            <person name="Havlak P."/>
            <person name="Kuo D.-H."/>
            <person name="Larsson T."/>
            <person name="Lv J."/>
            <person name="Arendt D."/>
            <person name="Savage R."/>
            <person name="Osoegawa K."/>
            <person name="de Jong P."/>
            <person name="Lindberg D.R."/>
            <person name="Seaver E.C."/>
            <person name="Weisblat D.A."/>
            <person name="Putnam N.H."/>
            <person name="Grigoriev I.V."/>
            <person name="Rokhsar D.S."/>
        </authorList>
    </citation>
    <scope>NUCLEOTIDE SEQUENCE</scope>
</reference>
<keyword evidence="4" id="KW-1185">Reference proteome</keyword>
<name>T1ETH8_HELRO</name>
<dbReference type="CTD" id="20199878"/>
<dbReference type="InParanoid" id="T1ETH8"/>
<dbReference type="InterPro" id="IPR003034">
    <property type="entry name" value="SAP_dom"/>
</dbReference>
<proteinExistence type="predicted"/>
<evidence type="ECO:0000259" key="1">
    <source>
        <dbReference type="Pfam" id="PF02037"/>
    </source>
</evidence>
<evidence type="ECO:0000313" key="4">
    <source>
        <dbReference type="Proteomes" id="UP000015101"/>
    </source>
</evidence>
<dbReference type="OrthoDB" id="425619at2759"/>
<dbReference type="Pfam" id="PF02037">
    <property type="entry name" value="SAP"/>
    <property type="match status" value="1"/>
</dbReference>
<accession>T1ETH8</accession>
<dbReference type="KEGG" id="hro:HELRODRAFT_162984"/>
<sequence>MTKLYQLKLVQLKEELQKRNFATSGNRGALMASLMEALVNVNKNPDEFEFDDQDVESNAVPAAIDAKIIQQLRELREQFDVRAEQQLAVINAKMKSVTSKMIRNLIKRLSSSTRKTFLKTVRDSDFRQTLILTDKRNLIKDAAAFESQDYGAPKCWNCGKKDIYDEIVSNSLEIFTVL</sequence>
<dbReference type="EnsemblMetazoa" id="HelroT162984">
    <property type="protein sequence ID" value="HelroP162984"/>
    <property type="gene ID" value="HelroG162984"/>
</dbReference>
<dbReference type="SUPFAM" id="SSF68906">
    <property type="entry name" value="SAP domain"/>
    <property type="match status" value="1"/>
</dbReference>
<dbReference type="AlphaFoldDB" id="T1ETH8"/>
<dbReference type="Gene3D" id="1.10.720.30">
    <property type="entry name" value="SAP domain"/>
    <property type="match status" value="1"/>
</dbReference>
<dbReference type="HOGENOM" id="CLU_129490_0_0_1"/>
<dbReference type="GeneID" id="20199878"/>
<evidence type="ECO:0000313" key="2">
    <source>
        <dbReference type="EMBL" id="ESN99436.1"/>
    </source>
</evidence>
<evidence type="ECO:0000313" key="3">
    <source>
        <dbReference type="EnsemblMetazoa" id="HelroP162984"/>
    </source>
</evidence>
<protein>
    <recommendedName>
        <fullName evidence="1">SAP domain-containing protein</fullName>
    </recommendedName>
</protein>
<dbReference type="InterPro" id="IPR036361">
    <property type="entry name" value="SAP_dom_sf"/>
</dbReference>
<reference evidence="2 4" key="2">
    <citation type="journal article" date="2013" name="Nature">
        <title>Insights into bilaterian evolution from three spiralian genomes.</title>
        <authorList>
            <person name="Simakov O."/>
            <person name="Marletaz F."/>
            <person name="Cho S.J."/>
            <person name="Edsinger-Gonzales E."/>
            <person name="Havlak P."/>
            <person name="Hellsten U."/>
            <person name="Kuo D.H."/>
            <person name="Larsson T."/>
            <person name="Lv J."/>
            <person name="Arendt D."/>
            <person name="Savage R."/>
            <person name="Osoegawa K."/>
            <person name="de Jong P."/>
            <person name="Grimwood J."/>
            <person name="Chapman J.A."/>
            <person name="Shapiro H."/>
            <person name="Aerts A."/>
            <person name="Otillar R.P."/>
            <person name="Terry A.Y."/>
            <person name="Boore J.L."/>
            <person name="Grigoriev I.V."/>
            <person name="Lindberg D.R."/>
            <person name="Seaver E.C."/>
            <person name="Weisblat D.A."/>
            <person name="Putnam N.H."/>
            <person name="Rokhsar D.S."/>
        </authorList>
    </citation>
    <scope>NUCLEOTIDE SEQUENCE</scope>
</reference>
<dbReference type="PANTHER" id="PTHR45823">
    <property type="entry name" value="T-SNARE COILED-COIL HOMOLOGY DOMAIN-CONTAINING PROTEIN"/>
    <property type="match status" value="1"/>
</dbReference>
<organism evidence="3 4">
    <name type="scientific">Helobdella robusta</name>
    <name type="common">Californian leech</name>
    <dbReference type="NCBI Taxonomy" id="6412"/>
    <lineage>
        <taxon>Eukaryota</taxon>
        <taxon>Metazoa</taxon>
        <taxon>Spiralia</taxon>
        <taxon>Lophotrochozoa</taxon>
        <taxon>Annelida</taxon>
        <taxon>Clitellata</taxon>
        <taxon>Hirudinea</taxon>
        <taxon>Rhynchobdellida</taxon>
        <taxon>Glossiphoniidae</taxon>
        <taxon>Helobdella</taxon>
    </lineage>
</organism>
<reference evidence="3" key="3">
    <citation type="submission" date="2015-06" db="UniProtKB">
        <authorList>
            <consortium name="EnsemblMetazoa"/>
        </authorList>
    </citation>
    <scope>IDENTIFICATION</scope>
</reference>